<protein>
    <recommendedName>
        <fullName evidence="3">DUF8175 domain-containing protein</fullName>
    </recommendedName>
</protein>
<name>A0AAU7V3J5_9NOCA</name>
<evidence type="ECO:0000256" key="2">
    <source>
        <dbReference type="SAM" id="Phobius"/>
    </source>
</evidence>
<organism evidence="4">
    <name type="scientific">Rhodococcus sp. D-6</name>
    <dbReference type="NCBI Taxonomy" id="1387842"/>
    <lineage>
        <taxon>Bacteria</taxon>
        <taxon>Bacillati</taxon>
        <taxon>Actinomycetota</taxon>
        <taxon>Actinomycetes</taxon>
        <taxon>Mycobacteriales</taxon>
        <taxon>Nocardiaceae</taxon>
        <taxon>Rhodococcus</taxon>
    </lineage>
</organism>
<dbReference type="Pfam" id="PF26526">
    <property type="entry name" value="DUF8175"/>
    <property type="match status" value="1"/>
</dbReference>
<dbReference type="RefSeq" id="WP_350247534.1">
    <property type="nucleotide sequence ID" value="NZ_CP132970.1"/>
</dbReference>
<sequence>MTEQNTTDSTHEKNTPSLDAENERASSATKLTIGLAAVAIIVVVGVVVSLVMVFRGDDADPLVSLDPTTGSGATAPVEGGQFEPDPVFDRFERVVYVPLDPNGVILSETLASGNRPADQAPSGVMLQRIHGNMDLPFSTSDGPTGFTDTGVATGFARTAQGAALAATHYLSYLLSGDNRAEMVAEAGHSSDPTLLLEGVRVPDDTGVSAAPMVKVNFNPDLSLVKFGVTVERSNGATEIQATKIPVVWREGTGWVVQLDSPAFSSDFEPLSSEGWQQWW</sequence>
<feature type="domain" description="DUF8175" evidence="3">
    <location>
        <begin position="115"/>
        <end position="269"/>
    </location>
</feature>
<proteinExistence type="predicted"/>
<feature type="region of interest" description="Disordered" evidence="1">
    <location>
        <begin position="1"/>
        <end position="23"/>
    </location>
</feature>
<reference evidence="4" key="1">
    <citation type="submission" date="2023-08" db="EMBL/GenBank/DDBJ databases">
        <title>The novel hydrolase IpcH responsible for the initial isoprocarb degradation step in Rhodococcus sp. D-6.</title>
        <authorList>
            <person name="Zhu Q."/>
        </authorList>
    </citation>
    <scope>NUCLEOTIDE SEQUENCE</scope>
    <source>
        <strain evidence="4">D-6</strain>
    </source>
</reference>
<gene>
    <name evidence="4" type="ORF">RBB84_12080</name>
</gene>
<feature type="transmembrane region" description="Helical" evidence="2">
    <location>
        <begin position="31"/>
        <end position="54"/>
    </location>
</feature>
<keyword evidence="2" id="KW-1133">Transmembrane helix</keyword>
<keyword evidence="2" id="KW-0812">Transmembrane</keyword>
<accession>A0AAU7V3J5</accession>
<keyword evidence="2" id="KW-0472">Membrane</keyword>
<dbReference type="KEGG" id="rhox:RBB84_12080"/>
<evidence type="ECO:0000313" key="4">
    <source>
        <dbReference type="EMBL" id="XBW06571.1"/>
    </source>
</evidence>
<dbReference type="EMBL" id="CP132970">
    <property type="protein sequence ID" value="XBW06571.1"/>
    <property type="molecule type" value="Genomic_DNA"/>
</dbReference>
<evidence type="ECO:0000256" key="1">
    <source>
        <dbReference type="SAM" id="MobiDB-lite"/>
    </source>
</evidence>
<dbReference type="AlphaFoldDB" id="A0AAU7V3J5"/>
<evidence type="ECO:0000259" key="3">
    <source>
        <dbReference type="Pfam" id="PF26526"/>
    </source>
</evidence>
<dbReference type="InterPro" id="IPR058488">
    <property type="entry name" value="DUF8175"/>
</dbReference>